<reference evidence="1" key="1">
    <citation type="submission" date="2024-06" db="EMBL/GenBank/DDBJ databases">
        <authorList>
            <consortium name="consrtm"/>
            <person name="Uemura M."/>
            <person name="Terahara T."/>
        </authorList>
    </citation>
    <scope>NUCLEOTIDE SEQUENCE</scope>
    <source>
        <strain evidence="1">KM77-8</strain>
    </source>
</reference>
<name>A0AAT9HPD6_9ACTN</name>
<sequence>MVFAAGVSAQAQFEALEEGAAEGQDAAVGSDGDDVGLFAQLGPLGLRCHRGPAAGRVLDLVDRRLLGHGDVVDGRIAAADVGQVDGLARQELDELPVDGAGTGIGGAVAVVPRRCTERGQRAPDEAGGGIRIAQRTPFILISPTDGARTYKRGRRRRELHGRCT</sequence>
<accession>A0AAT9HPD6</accession>
<evidence type="ECO:0000313" key="1">
    <source>
        <dbReference type="EMBL" id="BFO19325.1"/>
    </source>
</evidence>
<dbReference type="EMBL" id="AP035768">
    <property type="protein sequence ID" value="BFO19325.1"/>
    <property type="molecule type" value="Genomic_DNA"/>
</dbReference>
<organism evidence="1">
    <name type="scientific">Streptomyces haneummycinicus</name>
    <dbReference type="NCBI Taxonomy" id="3074435"/>
    <lineage>
        <taxon>Bacteria</taxon>
        <taxon>Bacillati</taxon>
        <taxon>Actinomycetota</taxon>
        <taxon>Actinomycetes</taxon>
        <taxon>Kitasatosporales</taxon>
        <taxon>Streptomycetaceae</taxon>
        <taxon>Streptomyces</taxon>
    </lineage>
</organism>
<dbReference type="AlphaFoldDB" id="A0AAT9HPD6"/>
<reference evidence="1" key="2">
    <citation type="submission" date="2024-07" db="EMBL/GenBank/DDBJ databases">
        <title>Streptomyces haneummycinica sp. nov., a new antibiotic-producing actinobacterium isolated from marine sediment.</title>
        <authorList>
            <person name="Uemura M."/>
            <person name="Hamada M."/>
            <person name="Hirano S."/>
            <person name="Kobayashi K."/>
            <person name="Ohshiro T."/>
            <person name="Kobayashi T."/>
            <person name="Terahara T."/>
        </authorList>
    </citation>
    <scope>NUCLEOTIDE SEQUENCE</scope>
    <source>
        <strain evidence="1">KM77-8</strain>
    </source>
</reference>
<protein>
    <submittedName>
        <fullName evidence="1">Uncharacterized protein</fullName>
    </submittedName>
</protein>
<gene>
    <name evidence="1" type="ORF">SHKM778_57130</name>
</gene>
<proteinExistence type="predicted"/>